<dbReference type="RefSeq" id="WP_184091477.1">
    <property type="nucleotide sequence ID" value="NZ_AP023367.1"/>
</dbReference>
<evidence type="ECO:0000256" key="3">
    <source>
        <dbReference type="ARBA" id="ARBA00022898"/>
    </source>
</evidence>
<dbReference type="InterPro" id="IPR015421">
    <property type="entry name" value="PyrdxlP-dep_Trfase_major"/>
</dbReference>
<keyword evidence="4" id="KW-0456">Lyase</keyword>
<proteinExistence type="inferred from homology"/>
<dbReference type="PANTHER" id="PTHR48097:SF5">
    <property type="entry name" value="LOW SPECIFICITY L-THREONINE ALDOLASE"/>
    <property type="match status" value="1"/>
</dbReference>
<dbReference type="PANTHER" id="PTHR48097">
    <property type="entry name" value="L-THREONINE ALDOLASE-RELATED"/>
    <property type="match status" value="1"/>
</dbReference>
<organism evidence="4 5">
    <name type="scientific">Anaerocolumna cellulosilytica</name>
    <dbReference type="NCBI Taxonomy" id="433286"/>
    <lineage>
        <taxon>Bacteria</taxon>
        <taxon>Bacillati</taxon>
        <taxon>Bacillota</taxon>
        <taxon>Clostridia</taxon>
        <taxon>Lachnospirales</taxon>
        <taxon>Lachnospiraceae</taxon>
        <taxon>Anaerocolumna</taxon>
    </lineage>
</organism>
<dbReference type="Gene3D" id="3.40.640.10">
    <property type="entry name" value="Type I PLP-dependent aspartate aminotransferase-like (Major domain)"/>
    <property type="match status" value="1"/>
</dbReference>
<comment type="cofactor">
    <cofactor evidence="1">
        <name>pyridoxal 5'-phosphate</name>
        <dbReference type="ChEBI" id="CHEBI:597326"/>
    </cofactor>
</comment>
<dbReference type="Pfam" id="PF01212">
    <property type="entry name" value="Beta_elim_lyase"/>
    <property type="match status" value="1"/>
</dbReference>
<dbReference type="KEGG" id="acel:acsn021_16680"/>
<comment type="similarity">
    <text evidence="2">Belongs to the threonine aldolase family.</text>
</comment>
<evidence type="ECO:0000313" key="4">
    <source>
        <dbReference type="EMBL" id="BCJ94099.1"/>
    </source>
</evidence>
<dbReference type="EMBL" id="AP023367">
    <property type="protein sequence ID" value="BCJ94099.1"/>
    <property type="molecule type" value="Genomic_DNA"/>
</dbReference>
<accession>A0A6S6QYE9</accession>
<reference evidence="4 5" key="1">
    <citation type="journal article" date="2016" name="Int. J. Syst. Evol. Microbiol.">
        <title>Descriptions of Anaerotaenia torta gen. nov., sp. nov. and Anaerocolumna cellulosilytica gen. nov., sp. nov. isolated from a methanogenic reactor of cattle waste.</title>
        <authorList>
            <person name="Uek A."/>
            <person name="Ohtaki Y."/>
            <person name="Kaku N."/>
            <person name="Ueki K."/>
        </authorList>
    </citation>
    <scope>NUCLEOTIDE SEQUENCE [LARGE SCALE GENOMIC DNA]</scope>
    <source>
        <strain evidence="4 5">SN021</strain>
    </source>
</reference>
<name>A0A6S6QYE9_9FIRM</name>
<dbReference type="GO" id="GO:0006520">
    <property type="term" value="P:amino acid metabolic process"/>
    <property type="evidence" value="ECO:0007669"/>
    <property type="project" value="InterPro"/>
</dbReference>
<protein>
    <submittedName>
        <fullName evidence="4">Amino acid lyase</fullName>
    </submittedName>
</protein>
<keyword evidence="3" id="KW-0663">Pyridoxal phosphate</keyword>
<gene>
    <name evidence="4" type="ORF">acsn021_16680</name>
</gene>
<dbReference type="InterPro" id="IPR015422">
    <property type="entry name" value="PyrdxlP-dep_Trfase_small"/>
</dbReference>
<dbReference type="Gene3D" id="3.90.1150.10">
    <property type="entry name" value="Aspartate Aminotransferase, domain 1"/>
    <property type="match status" value="1"/>
</dbReference>
<dbReference type="Proteomes" id="UP000515561">
    <property type="component" value="Chromosome"/>
</dbReference>
<dbReference type="AlphaFoldDB" id="A0A6S6QYE9"/>
<evidence type="ECO:0000256" key="2">
    <source>
        <dbReference type="ARBA" id="ARBA00006966"/>
    </source>
</evidence>
<dbReference type="InterPro" id="IPR015424">
    <property type="entry name" value="PyrdxlP-dep_Trfase"/>
</dbReference>
<dbReference type="InterPro" id="IPR001597">
    <property type="entry name" value="ArAA_b-elim_lyase/Thr_aldolase"/>
</dbReference>
<dbReference type="SUPFAM" id="SSF53383">
    <property type="entry name" value="PLP-dependent transferases"/>
    <property type="match status" value="1"/>
</dbReference>
<dbReference type="GO" id="GO:0016829">
    <property type="term" value="F:lyase activity"/>
    <property type="evidence" value="ECO:0007669"/>
    <property type="project" value="UniProtKB-KW"/>
</dbReference>
<evidence type="ECO:0000313" key="5">
    <source>
        <dbReference type="Proteomes" id="UP000515561"/>
    </source>
</evidence>
<sequence>MYSFMNDYSEGAHKRILELLASTSLEQNNGYGEDKHTKQAKKYINNLLGPVEADIHLIPGGTQTNLLVISAFLRPHQCVIAADTGHINVHETGAIEATGHKVLAMPCIDGKLTPEVILQALKTHSDEHMVQPKMVYISNTTELGTIYSKAELIQLSKVCRERGLILYLDGARLASALTCKENDLTLSDLADLTDAFYIGGTKNGALLGEALVLTKEELKEDFRFLIKQRGALMAKGFILGIQFEALFEDDLYFTLGRHSNAMAKEIERALQELGVSFLAPPMTNQLFPILPIHLLKELEKEFTFSVQKEIDEKHSAIRFVTSWATTQESVAALCSFLKKTLT</sequence>
<evidence type="ECO:0000256" key="1">
    <source>
        <dbReference type="ARBA" id="ARBA00001933"/>
    </source>
</evidence>
<keyword evidence="5" id="KW-1185">Reference proteome</keyword>